<dbReference type="Proteomes" id="UP000070442">
    <property type="component" value="Unassembled WGS sequence"/>
</dbReference>
<dbReference type="Gene3D" id="3.40.50.300">
    <property type="entry name" value="P-loop containing nucleotide triphosphate hydrolases"/>
    <property type="match status" value="2"/>
</dbReference>
<dbReference type="EC" id="5.6.2.4" evidence="8"/>
<name>A0A134AHT6_9FIRM</name>
<keyword evidence="3 10" id="KW-0378">Hydrolase</keyword>
<dbReference type="PANTHER" id="PTHR11070">
    <property type="entry name" value="UVRD / RECB / PCRA DNA HELICASE FAMILY MEMBER"/>
    <property type="match status" value="1"/>
</dbReference>
<keyword evidence="2 10" id="KW-0547">Nucleotide-binding</keyword>
<keyword evidence="5 10" id="KW-0067">ATP-binding</keyword>
<dbReference type="GO" id="GO:0005524">
    <property type="term" value="F:ATP binding"/>
    <property type="evidence" value="ECO:0007669"/>
    <property type="project" value="UniProtKB-UniRule"/>
</dbReference>
<dbReference type="PROSITE" id="PS51217">
    <property type="entry name" value="UVRD_HELICASE_CTER"/>
    <property type="match status" value="1"/>
</dbReference>
<evidence type="ECO:0000313" key="14">
    <source>
        <dbReference type="Proteomes" id="UP000070442"/>
    </source>
</evidence>
<dbReference type="STRING" id="755172.HMPREF1863_00816"/>
<dbReference type="InterPro" id="IPR014017">
    <property type="entry name" value="DNA_helicase_UvrD-like_C"/>
</dbReference>
<dbReference type="Gene3D" id="1.10.10.160">
    <property type="match status" value="1"/>
</dbReference>
<protein>
    <recommendedName>
        <fullName evidence="8">DNA 3'-5' helicase</fullName>
        <ecNumber evidence="8">5.6.2.4</ecNumber>
    </recommendedName>
</protein>
<reference evidence="14" key="1">
    <citation type="submission" date="2016-01" db="EMBL/GenBank/DDBJ databases">
        <authorList>
            <person name="Mitreva M."/>
            <person name="Pepin K.H."/>
            <person name="Mihindukulasuriya K.A."/>
            <person name="Fulton R."/>
            <person name="Fronick C."/>
            <person name="O'Laughlin M."/>
            <person name="Miner T."/>
            <person name="Herter B."/>
            <person name="Rosa B.A."/>
            <person name="Cordes M."/>
            <person name="Tomlinson C."/>
            <person name="Wollam A."/>
            <person name="Palsikar V.B."/>
            <person name="Mardis E.R."/>
            <person name="Wilson R.K."/>
        </authorList>
    </citation>
    <scope>NUCLEOTIDE SEQUENCE [LARGE SCALE GENOMIC DNA]</scope>
    <source>
        <strain evidence="14">DNF00729</strain>
    </source>
</reference>
<evidence type="ECO:0000256" key="3">
    <source>
        <dbReference type="ARBA" id="ARBA00022801"/>
    </source>
</evidence>
<evidence type="ECO:0000313" key="13">
    <source>
        <dbReference type="EMBL" id="KXB67090.1"/>
    </source>
</evidence>
<dbReference type="GO" id="GO:0031297">
    <property type="term" value="P:replication fork processing"/>
    <property type="evidence" value="ECO:0007669"/>
    <property type="project" value="TreeGrafter"/>
</dbReference>
<gene>
    <name evidence="13" type="ORF">HMPREF1863_00816</name>
</gene>
<dbReference type="Pfam" id="PF00580">
    <property type="entry name" value="UvrD-helicase"/>
    <property type="match status" value="1"/>
</dbReference>
<evidence type="ECO:0000256" key="6">
    <source>
        <dbReference type="ARBA" id="ARBA00023235"/>
    </source>
</evidence>
<dbReference type="PANTHER" id="PTHR11070:SF30">
    <property type="entry name" value="F-BOX DNA HELICASE 1"/>
    <property type="match status" value="1"/>
</dbReference>
<dbReference type="InterPro" id="IPR027417">
    <property type="entry name" value="P-loop_NTPase"/>
</dbReference>
<dbReference type="InterPro" id="IPR013986">
    <property type="entry name" value="DExx_box_DNA_helicase_dom_sf"/>
</dbReference>
<feature type="domain" description="UvrD-like helicase ATP-binding" evidence="11">
    <location>
        <begin position="1"/>
        <end position="277"/>
    </location>
</feature>
<dbReference type="GO" id="GO:0003677">
    <property type="term" value="F:DNA binding"/>
    <property type="evidence" value="ECO:0007669"/>
    <property type="project" value="InterPro"/>
</dbReference>
<evidence type="ECO:0000256" key="8">
    <source>
        <dbReference type="ARBA" id="ARBA00034808"/>
    </source>
</evidence>
<evidence type="ECO:0000256" key="2">
    <source>
        <dbReference type="ARBA" id="ARBA00022741"/>
    </source>
</evidence>
<accession>A0A134AHT6</accession>
<dbReference type="EMBL" id="LSDG01000023">
    <property type="protein sequence ID" value="KXB67090.1"/>
    <property type="molecule type" value="Genomic_DNA"/>
</dbReference>
<dbReference type="InterPro" id="IPR000212">
    <property type="entry name" value="DNA_helicase_UvrD/REP"/>
</dbReference>
<keyword evidence="6" id="KW-0413">Isomerase</keyword>
<keyword evidence="14" id="KW-1185">Reference proteome</keyword>
<dbReference type="AlphaFoldDB" id="A0A134AHT6"/>
<comment type="catalytic activity">
    <reaction evidence="7">
        <text>Couples ATP hydrolysis with the unwinding of duplex DNA by translocating in the 3'-5' direction.</text>
        <dbReference type="EC" id="5.6.2.4"/>
    </reaction>
</comment>
<feature type="binding site" evidence="10">
    <location>
        <begin position="22"/>
        <end position="29"/>
    </location>
    <ligand>
        <name>ATP</name>
        <dbReference type="ChEBI" id="CHEBI:30616"/>
    </ligand>
</feature>
<organism evidence="13 14">
    <name type="scientific">Aedoeadaptatus coxii</name>
    <dbReference type="NCBI Taxonomy" id="755172"/>
    <lineage>
        <taxon>Bacteria</taxon>
        <taxon>Bacillati</taxon>
        <taxon>Bacillota</taxon>
        <taxon>Tissierellia</taxon>
        <taxon>Tissierellales</taxon>
        <taxon>Peptoniphilaceae</taxon>
        <taxon>Aedoeadaptatus</taxon>
    </lineage>
</organism>
<dbReference type="GO" id="GO:0016887">
    <property type="term" value="F:ATP hydrolysis activity"/>
    <property type="evidence" value="ECO:0007669"/>
    <property type="project" value="RHEA"/>
</dbReference>
<evidence type="ECO:0000256" key="10">
    <source>
        <dbReference type="PROSITE-ProRule" id="PRU00560"/>
    </source>
</evidence>
<evidence type="ECO:0000256" key="9">
    <source>
        <dbReference type="ARBA" id="ARBA00048988"/>
    </source>
</evidence>
<comment type="catalytic activity">
    <reaction evidence="9">
        <text>ATP + H2O = ADP + phosphate + H(+)</text>
        <dbReference type="Rhea" id="RHEA:13065"/>
        <dbReference type="ChEBI" id="CHEBI:15377"/>
        <dbReference type="ChEBI" id="CHEBI:15378"/>
        <dbReference type="ChEBI" id="CHEBI:30616"/>
        <dbReference type="ChEBI" id="CHEBI:43474"/>
        <dbReference type="ChEBI" id="CHEBI:456216"/>
        <dbReference type="EC" id="5.6.2.4"/>
    </reaction>
</comment>
<comment type="caution">
    <text evidence="13">The sequence shown here is derived from an EMBL/GenBank/DDBJ whole genome shotgun (WGS) entry which is preliminary data.</text>
</comment>
<evidence type="ECO:0000256" key="5">
    <source>
        <dbReference type="ARBA" id="ARBA00022840"/>
    </source>
</evidence>
<dbReference type="PATRIC" id="fig|755172.3.peg.785"/>
<dbReference type="RefSeq" id="WP_068367507.1">
    <property type="nucleotide sequence ID" value="NZ_KQ960172.1"/>
</dbReference>
<comment type="similarity">
    <text evidence="1">Belongs to the helicase family. UvrD subfamily.</text>
</comment>
<evidence type="ECO:0000256" key="7">
    <source>
        <dbReference type="ARBA" id="ARBA00034617"/>
    </source>
</evidence>
<evidence type="ECO:0000259" key="11">
    <source>
        <dbReference type="PROSITE" id="PS51198"/>
    </source>
</evidence>
<sequence>MQLTDEQMRAMGHDDGPALVLAVPGSGKTTMLLSRTKRLIDKGVDKNKILTITFSKSSAKDLAVRYETLFGEGDRPPFSTIHSFCYSVIKNYERRSGKVYTLIESNRHVNKWRILSDLWKSYLTRSPNDDQIETLIGEISYVKNKMIDPARFDQEAKSPLFLKFYKGYEDIKKEKHWIDFDDMITLCLDIFKSDPALLRSIQKTYDYVQVDEGQDTSKGQLEIIDGVIRPHGNLFIVADDDQSIYGFRGADFKELMALPRRYPSLKTYYLSKNFRSAENIVAMSSRFIAKNKDRYEKTPVAVHPQGPEIRALTLNNLDKEYRFILSEIRENNLGDVAILYRNHVSAIGLVECLEREGMSFSTRRGGLKFFNHWVMKDLMAIYTFAQDPSDVEAFSDFYYKIHGYISKKMIADLSKKGVRLSVFDSLLEMKLPDYMRRDLKALKRDFHYLKTLPPREGFRFIQKDLEYEDYIENHAATFGSSKTTSMRILYYAKYIAGKSKTYAEFMGRLKTVDRLLRGGAPGEKGLVLSTLHGAKGLEFDTVFLIDLNDDAIPAEPSGDLTTEEAREALEEERRLFYVGMTRAKNRLYFLRTKSVDREPLSPSVFFTWAQEDILKQRKNR</sequence>
<dbReference type="GO" id="GO:0043138">
    <property type="term" value="F:3'-5' DNA helicase activity"/>
    <property type="evidence" value="ECO:0007669"/>
    <property type="project" value="UniProtKB-EC"/>
</dbReference>
<dbReference type="InterPro" id="IPR014016">
    <property type="entry name" value="UvrD-like_ATP-bd"/>
</dbReference>
<feature type="domain" description="UvrD-like helicase C-terminal" evidence="12">
    <location>
        <begin position="278"/>
        <end position="536"/>
    </location>
</feature>
<proteinExistence type="inferred from homology"/>
<dbReference type="GO" id="GO:0000724">
    <property type="term" value="P:double-strand break repair via homologous recombination"/>
    <property type="evidence" value="ECO:0007669"/>
    <property type="project" value="TreeGrafter"/>
</dbReference>
<dbReference type="SUPFAM" id="SSF52540">
    <property type="entry name" value="P-loop containing nucleoside triphosphate hydrolases"/>
    <property type="match status" value="1"/>
</dbReference>
<dbReference type="Pfam" id="PF13361">
    <property type="entry name" value="UvrD_C"/>
    <property type="match status" value="1"/>
</dbReference>
<dbReference type="OrthoDB" id="9810135at2"/>
<dbReference type="CDD" id="cd17932">
    <property type="entry name" value="DEXQc_UvrD"/>
    <property type="match status" value="1"/>
</dbReference>
<evidence type="ECO:0000256" key="4">
    <source>
        <dbReference type="ARBA" id="ARBA00022806"/>
    </source>
</evidence>
<dbReference type="Gene3D" id="1.10.486.10">
    <property type="entry name" value="PCRA, domain 4"/>
    <property type="match status" value="1"/>
</dbReference>
<dbReference type="PROSITE" id="PS51198">
    <property type="entry name" value="UVRD_HELICASE_ATP_BIND"/>
    <property type="match status" value="1"/>
</dbReference>
<evidence type="ECO:0000256" key="1">
    <source>
        <dbReference type="ARBA" id="ARBA00009922"/>
    </source>
</evidence>
<keyword evidence="4 10" id="KW-0347">Helicase</keyword>
<evidence type="ECO:0000259" key="12">
    <source>
        <dbReference type="PROSITE" id="PS51217"/>
    </source>
</evidence>